<dbReference type="InterPro" id="IPR044861">
    <property type="entry name" value="IPNS-like_FE2OG_OXY"/>
</dbReference>
<evidence type="ECO:0000256" key="2">
    <source>
        <dbReference type="ARBA" id="ARBA00022723"/>
    </source>
</evidence>
<reference evidence="7 8" key="1">
    <citation type="submission" date="2017-06" db="EMBL/GenBank/DDBJ databases">
        <title>Ant-infecting Ophiocordyceps genomes reveal a high diversity of potential behavioral manipulation genes and a possible major role for enterotoxins.</title>
        <authorList>
            <person name="De Bekker C."/>
            <person name="Evans H.C."/>
            <person name="Brachmann A."/>
            <person name="Hughes D.P."/>
        </authorList>
    </citation>
    <scope>NUCLEOTIDE SEQUENCE [LARGE SCALE GENOMIC DNA]</scope>
    <source>
        <strain evidence="7 8">Map16</strain>
    </source>
</reference>
<gene>
    <name evidence="7" type="ORF">CDD80_1684</name>
</gene>
<evidence type="ECO:0000313" key="7">
    <source>
        <dbReference type="EMBL" id="PHH76269.1"/>
    </source>
</evidence>
<comment type="caution">
    <text evidence="7">The sequence shown here is derived from an EMBL/GenBank/DDBJ whole genome shotgun (WGS) entry which is preliminary data.</text>
</comment>
<keyword evidence="3 5" id="KW-0560">Oxidoreductase</keyword>
<dbReference type="PANTHER" id="PTHR10209:SF886">
    <property type="entry name" value="UPF0676 PROTEIN C1494.01"/>
    <property type="match status" value="1"/>
</dbReference>
<keyword evidence="8" id="KW-1185">Reference proteome</keyword>
<comment type="similarity">
    <text evidence="1 5">Belongs to the iron/ascorbate-dependent oxidoreductase family.</text>
</comment>
<dbReference type="PROSITE" id="PS51471">
    <property type="entry name" value="FE2OG_OXY"/>
    <property type="match status" value="1"/>
</dbReference>
<dbReference type="STRING" id="2004952.A0A2C5XLM2"/>
<organism evidence="7 8">
    <name type="scientific">Ophiocordyceps camponoti-rufipedis</name>
    <dbReference type="NCBI Taxonomy" id="2004952"/>
    <lineage>
        <taxon>Eukaryota</taxon>
        <taxon>Fungi</taxon>
        <taxon>Dikarya</taxon>
        <taxon>Ascomycota</taxon>
        <taxon>Pezizomycotina</taxon>
        <taxon>Sordariomycetes</taxon>
        <taxon>Hypocreomycetidae</taxon>
        <taxon>Hypocreales</taxon>
        <taxon>Ophiocordycipitaceae</taxon>
        <taxon>Ophiocordyceps</taxon>
    </lineage>
</organism>
<dbReference type="InterPro" id="IPR027443">
    <property type="entry name" value="IPNS-like_sf"/>
</dbReference>
<dbReference type="OrthoDB" id="288590at2759"/>
<dbReference type="GO" id="GO:0046872">
    <property type="term" value="F:metal ion binding"/>
    <property type="evidence" value="ECO:0007669"/>
    <property type="project" value="UniProtKB-KW"/>
</dbReference>
<dbReference type="GO" id="GO:0016491">
    <property type="term" value="F:oxidoreductase activity"/>
    <property type="evidence" value="ECO:0007669"/>
    <property type="project" value="UniProtKB-KW"/>
</dbReference>
<dbReference type="InterPro" id="IPR005123">
    <property type="entry name" value="Oxoglu/Fe-dep_dioxygenase_dom"/>
</dbReference>
<keyword evidence="2 5" id="KW-0479">Metal-binding</keyword>
<dbReference type="Gene3D" id="2.60.120.330">
    <property type="entry name" value="B-lactam Antibiotic, Isopenicillin N Synthase, Chain"/>
    <property type="match status" value="1"/>
</dbReference>
<dbReference type="Pfam" id="PF14226">
    <property type="entry name" value="DIOX_N"/>
    <property type="match status" value="1"/>
</dbReference>
<feature type="domain" description="Fe2OG dioxygenase" evidence="6">
    <location>
        <begin position="156"/>
        <end position="279"/>
    </location>
</feature>
<dbReference type="Pfam" id="PF03171">
    <property type="entry name" value="2OG-FeII_Oxy"/>
    <property type="match status" value="1"/>
</dbReference>
<evidence type="ECO:0000259" key="6">
    <source>
        <dbReference type="PROSITE" id="PS51471"/>
    </source>
</evidence>
<keyword evidence="4 5" id="KW-0408">Iron</keyword>
<sequence length="344" mass="37636">MATAAIPLINLAADEALVADQLVAAASDHGFIYIRNLGLDIPTPEMDRAFAFASLASQKRRCLMHKNRGWAGMHSETLDPRKQKVGDFKEVFNFGEFIDGKAQQPLPESIINEEPFLNSFAASCRTLCHRILHLLGIGLDVGDFFSSAHFTSQDGSGTTLRFLRYPAPESTPHSAQDFRAGAHSDYGSITLLFRLKGQAGLEILTRQGSWCPVPVCPPGTEQDASPPILVNIGDLLSYWTNGLFRSTVHRVAFPTAGSGAVAGESTSGTRYSIAFFCHPEYASRLEPVPSQRVKDYRPAAGTIDMNPYAERRVMTAEEHLSMRLKETYGDLYDGHGKEGRSSPG</sequence>
<evidence type="ECO:0000256" key="1">
    <source>
        <dbReference type="ARBA" id="ARBA00008056"/>
    </source>
</evidence>
<dbReference type="SUPFAM" id="SSF51197">
    <property type="entry name" value="Clavaminate synthase-like"/>
    <property type="match status" value="1"/>
</dbReference>
<dbReference type="GO" id="GO:0044283">
    <property type="term" value="P:small molecule biosynthetic process"/>
    <property type="evidence" value="ECO:0007669"/>
    <property type="project" value="UniProtKB-ARBA"/>
</dbReference>
<accession>A0A2C5XLM2</accession>
<evidence type="ECO:0000313" key="8">
    <source>
        <dbReference type="Proteomes" id="UP000226431"/>
    </source>
</evidence>
<evidence type="ECO:0000256" key="4">
    <source>
        <dbReference type="ARBA" id="ARBA00023004"/>
    </source>
</evidence>
<evidence type="ECO:0000256" key="3">
    <source>
        <dbReference type="ARBA" id="ARBA00023002"/>
    </source>
</evidence>
<protein>
    <recommendedName>
        <fullName evidence="6">Fe2OG dioxygenase domain-containing protein</fullName>
    </recommendedName>
</protein>
<proteinExistence type="inferred from homology"/>
<name>A0A2C5XLM2_9HYPO</name>
<evidence type="ECO:0000256" key="5">
    <source>
        <dbReference type="RuleBase" id="RU003682"/>
    </source>
</evidence>
<dbReference type="AlphaFoldDB" id="A0A2C5XLM2"/>
<dbReference type="Proteomes" id="UP000226431">
    <property type="component" value="Unassembled WGS sequence"/>
</dbReference>
<dbReference type="EMBL" id="NJES01000172">
    <property type="protein sequence ID" value="PHH76269.1"/>
    <property type="molecule type" value="Genomic_DNA"/>
</dbReference>
<dbReference type="InterPro" id="IPR026992">
    <property type="entry name" value="DIOX_N"/>
</dbReference>
<dbReference type="PANTHER" id="PTHR10209">
    <property type="entry name" value="OXIDOREDUCTASE, 2OG-FE II OXYGENASE FAMILY PROTEIN"/>
    <property type="match status" value="1"/>
</dbReference>